<sequence>MHCGRPFSPLGITVALADCPDHRPDGIPAVSEHILSRPGPHDTKGWPTFKGYPAWYSLTHEQTYYKWIERTWRSGLRVLNNYYVQNRVLCEIYPLSDEPCNEMESVRIQHRRLLQLRDYIDAQAGGPGKGFFQIATNSQELRRIVASGKLAVTLGIEISEPFGCGAVGGRPLCSSADIDRGLDELHGLGVRQVILTHKFDNALGGARMDGGLTGVGVEIGQVYAGGGLWQVGKCPGHTHDNDAVGRGSERCNVRGLTRLGEYAVRATIKRNMVVDVDHLSAKSSDRALDIVSALRYPGVVSSHSWTDELNYRRIMAAGGVVGLYGGETESFIDEWREARKAAPKDRPFGLGFGPDMNGLGAQAPPRKTGTPVTYPFTMPNGAVVSRQRTGVRVFDVTKDGTAHYGLLPDWIQGMRLQAGADGAALVADLYRAAESYAAMWERVEAYRP</sequence>
<evidence type="ECO:0000313" key="1">
    <source>
        <dbReference type="EMBL" id="GAC80080.1"/>
    </source>
</evidence>
<evidence type="ECO:0008006" key="3">
    <source>
        <dbReference type="Google" id="ProtNLM"/>
    </source>
</evidence>
<comment type="caution">
    <text evidence="1">The sequence shown here is derived from an EMBL/GenBank/DDBJ whole genome shotgun (WGS) entry which is preliminary data.</text>
</comment>
<dbReference type="RefSeq" id="WP_008378860.1">
    <property type="nucleotide sequence ID" value="NZ_BAOP01000014.1"/>
</dbReference>
<dbReference type="InterPro" id="IPR032466">
    <property type="entry name" value="Metal_Hydrolase"/>
</dbReference>
<keyword evidence="2" id="KW-1185">Reference proteome</keyword>
<proteinExistence type="predicted"/>
<dbReference type="Proteomes" id="UP000035009">
    <property type="component" value="Unassembled WGS sequence"/>
</dbReference>
<accession>M3UKE4</accession>
<dbReference type="AlphaFoldDB" id="M3UKE4"/>
<dbReference type="Gene3D" id="3.20.20.140">
    <property type="entry name" value="Metal-dependent hydrolases"/>
    <property type="match status" value="2"/>
</dbReference>
<gene>
    <name evidence="1" type="ORF">GM1_014_00730</name>
</gene>
<dbReference type="EMBL" id="BAOP01000014">
    <property type="protein sequence ID" value="GAC80080.1"/>
    <property type="molecule type" value="Genomic_DNA"/>
</dbReference>
<dbReference type="eggNOG" id="COG2355">
    <property type="taxonomic scope" value="Bacteria"/>
</dbReference>
<evidence type="ECO:0000313" key="2">
    <source>
        <dbReference type="Proteomes" id="UP000035009"/>
    </source>
</evidence>
<dbReference type="SUPFAM" id="SSF51556">
    <property type="entry name" value="Metallo-dependent hydrolases"/>
    <property type="match status" value="1"/>
</dbReference>
<organism evidence="1 2">
    <name type="scientific">Gordonia malaquae NBRC 108250</name>
    <dbReference type="NCBI Taxonomy" id="1223542"/>
    <lineage>
        <taxon>Bacteria</taxon>
        <taxon>Bacillati</taxon>
        <taxon>Actinomycetota</taxon>
        <taxon>Actinomycetes</taxon>
        <taxon>Mycobacteriales</taxon>
        <taxon>Gordoniaceae</taxon>
        <taxon>Gordonia</taxon>
    </lineage>
</organism>
<name>M3UKE4_GORML</name>
<protein>
    <recommendedName>
        <fullName evidence="3">Peptidase M19 family protein</fullName>
    </recommendedName>
</protein>
<reference evidence="1 2" key="1">
    <citation type="submission" date="2013-02" db="EMBL/GenBank/DDBJ databases">
        <title>Whole genome shotgun sequence of Gordonia malaquae NBRC 108250.</title>
        <authorList>
            <person name="Yoshida I."/>
            <person name="Hosoyama A."/>
            <person name="Tsuchikane K."/>
            <person name="Ando Y."/>
            <person name="Baba S."/>
            <person name="Ohji S."/>
            <person name="Hamada M."/>
            <person name="Tamura T."/>
            <person name="Yamazoe A."/>
            <person name="Yamazaki S."/>
            <person name="Fujita N."/>
        </authorList>
    </citation>
    <scope>NUCLEOTIDE SEQUENCE [LARGE SCALE GENOMIC DNA]</scope>
    <source>
        <strain evidence="1 2">NBRC 108250</strain>
    </source>
</reference>